<dbReference type="AlphaFoldDB" id="A0A518C077"/>
<evidence type="ECO:0000313" key="2">
    <source>
        <dbReference type="Proteomes" id="UP000320386"/>
    </source>
</evidence>
<dbReference type="RefSeq" id="WP_145446794.1">
    <property type="nucleotide sequence ID" value="NZ_CP036280.1"/>
</dbReference>
<dbReference type="CDD" id="cd09757">
    <property type="entry name" value="Cas8c_I-C"/>
    <property type="match status" value="1"/>
</dbReference>
<reference evidence="1 2" key="1">
    <citation type="submission" date="2019-02" db="EMBL/GenBank/DDBJ databases">
        <title>Deep-cultivation of Planctomycetes and their phenomic and genomic characterization uncovers novel biology.</title>
        <authorList>
            <person name="Wiegand S."/>
            <person name="Jogler M."/>
            <person name="Boedeker C."/>
            <person name="Pinto D."/>
            <person name="Vollmers J."/>
            <person name="Rivas-Marin E."/>
            <person name="Kohn T."/>
            <person name="Peeters S.H."/>
            <person name="Heuer A."/>
            <person name="Rast P."/>
            <person name="Oberbeckmann S."/>
            <person name="Bunk B."/>
            <person name="Jeske O."/>
            <person name="Meyerdierks A."/>
            <person name="Storesund J.E."/>
            <person name="Kallscheuer N."/>
            <person name="Luecker S."/>
            <person name="Lage O.M."/>
            <person name="Pohl T."/>
            <person name="Merkel B.J."/>
            <person name="Hornburger P."/>
            <person name="Mueller R.-W."/>
            <person name="Bruemmer F."/>
            <person name="Labrenz M."/>
            <person name="Spormann A.M."/>
            <person name="Op den Camp H."/>
            <person name="Overmann J."/>
            <person name="Amann R."/>
            <person name="Jetten M.S.M."/>
            <person name="Mascher T."/>
            <person name="Medema M.H."/>
            <person name="Devos D.P."/>
            <person name="Kaster A.-K."/>
            <person name="Ovreas L."/>
            <person name="Rohde M."/>
            <person name="Galperin M.Y."/>
            <person name="Jogler C."/>
        </authorList>
    </citation>
    <scope>NUCLEOTIDE SEQUENCE [LARGE SCALE GENOMIC DNA]</scope>
    <source>
        <strain evidence="1 2">Pan265</strain>
    </source>
</reference>
<evidence type="ECO:0000313" key="1">
    <source>
        <dbReference type="EMBL" id="QDU72625.1"/>
    </source>
</evidence>
<proteinExistence type="predicted"/>
<protein>
    <submittedName>
        <fullName evidence="1">CRISPR-associated protein (Cas_Csd1)</fullName>
    </submittedName>
</protein>
<dbReference type="InterPro" id="IPR010144">
    <property type="entry name" value="CRISPR-assoc_prot_Csd1-typ"/>
</dbReference>
<sequence length="616" mass="68481">MILPSLIDYYDRLVADPEAEVVPFGYSLQKISFCVVLNPSGKLVEIADARVPVETTGGKQKLLARQVRVAGQAKPSGSGLNPCLLWDNAAYLLGWKADDPKPERTRASFEAYRDHHLDLRKEINDEGFDAVCRFLETWDSVAFEPDEATCAYLSSFGLFRLDGERGYVHQRRGVDGWYQRTLQAQPSGAEDSTEQHAQSLISGLPRTIARLHEPKIQGVWGAQSAGATIVSFNSEASESYGKKQGHNAPVSQEEAFKYCTVLKRLLADRDRVEQIGDTTAVWWVDSPEAKVAEDVMAKAAFARFFNTFDEDSEDHDAVAAEDAADRERLKTAIQKLTRGELPDLDGVDEGFHVLGLSPNAARLSVRFWWSGPLRDMLERVAQHHADARLLPVPPREQGRPMTIFRVLQATARHDGTPPKPDAKAIAHKLAGEVARSVFSGGPYPQSLLEAIVRRVRTDGVITHTRAAIVKACITRRRRVLAGPGGRFQEVPVSLNPDGPGPYQLGRLFAVLEKTQTDALPGTNRTIREGYFSSASATPAAVFPRLLRLSQHHLAKLDPGFKTNREKLIQEVCSHLETFPKQLKLEEQGLFQIGYYHQRQDLFTKKSETPVSEETSE</sequence>
<dbReference type="OrthoDB" id="9778918at2"/>
<keyword evidence="2" id="KW-1185">Reference proteome</keyword>
<name>A0A518C077_9BACT</name>
<accession>A0A518C077</accession>
<gene>
    <name evidence="1" type="ORF">Pan265_24970</name>
</gene>
<dbReference type="KEGG" id="mcad:Pan265_24970"/>
<dbReference type="Pfam" id="PF09709">
    <property type="entry name" value="Cas_Csd1"/>
    <property type="match status" value="1"/>
</dbReference>
<organism evidence="1 2">
    <name type="scientific">Mucisphaera calidilacus</name>
    <dbReference type="NCBI Taxonomy" id="2527982"/>
    <lineage>
        <taxon>Bacteria</taxon>
        <taxon>Pseudomonadati</taxon>
        <taxon>Planctomycetota</taxon>
        <taxon>Phycisphaerae</taxon>
        <taxon>Phycisphaerales</taxon>
        <taxon>Phycisphaeraceae</taxon>
        <taxon>Mucisphaera</taxon>
    </lineage>
</organism>
<dbReference type="NCBIfam" id="TIGR01863">
    <property type="entry name" value="cas_Csd1"/>
    <property type="match status" value="1"/>
</dbReference>
<dbReference type="Proteomes" id="UP000320386">
    <property type="component" value="Chromosome"/>
</dbReference>
<dbReference type="EMBL" id="CP036280">
    <property type="protein sequence ID" value="QDU72625.1"/>
    <property type="molecule type" value="Genomic_DNA"/>
</dbReference>